<dbReference type="EMBL" id="JAQIEY010000019">
    <property type="protein sequence ID" value="MDA3768164.1"/>
    <property type="molecule type" value="Genomic_DNA"/>
</dbReference>
<dbReference type="Proteomes" id="UP001210502">
    <property type="component" value="Unassembled WGS sequence"/>
</dbReference>
<name>A0AAW5YWV3_9LACO</name>
<reference evidence="2" key="1">
    <citation type="submission" date="2023-01" db="EMBL/GenBank/DDBJ databases">
        <title>Sequencing of the bacterial strains from artisanal fermented milk Matsoni.</title>
        <authorList>
            <person name="Rozman V."/>
            <person name="Accetto T."/>
            <person name="Bogovic Matijasic B."/>
        </authorList>
    </citation>
    <scope>NUCLEOTIDE SEQUENCE</scope>
    <source>
        <strain evidence="2">Lbl333</strain>
    </source>
</reference>
<evidence type="ECO:0000256" key="1">
    <source>
        <dbReference type="SAM" id="Coils"/>
    </source>
</evidence>
<accession>A0AAW5YWV3</accession>
<dbReference type="AlphaFoldDB" id="A0AAW5YWV3"/>
<sequence>MSGQEEKKTPKKRKRKFARRKRWLRIIFGTMAAILLSLAVAFMTRDRSVEIDDESISNNVTQTSIAYEDSVIWNKQNGKLIAKIFIGNMDNIDDVSDDANLSNLSYTTSMATSPDGSMAGEKLKGSVHRVNSHYIVLAFDGIKEGFGVVRIDLVPQKIYKSLDTDLAGSEKFYVKEKSVKTSKNVREETTEVYKGSWQKYKINWYKNKIVKCNKRIKKYQSQISGNNDVAENLKSEKAKKAKISSSAADEIQGQIDDLNQKNSQLQTSIADTQKEIQGYQAKIDLTEKGNF</sequence>
<keyword evidence="1" id="KW-0175">Coiled coil</keyword>
<comment type="caution">
    <text evidence="2">The sequence shown here is derived from an EMBL/GenBank/DDBJ whole genome shotgun (WGS) entry which is preliminary data.</text>
</comment>
<evidence type="ECO:0000313" key="2">
    <source>
        <dbReference type="EMBL" id="MDA3768164.1"/>
    </source>
</evidence>
<organism evidence="2 3">
    <name type="scientific">Lactobacillus delbrueckii</name>
    <dbReference type="NCBI Taxonomy" id="1584"/>
    <lineage>
        <taxon>Bacteria</taxon>
        <taxon>Bacillati</taxon>
        <taxon>Bacillota</taxon>
        <taxon>Bacilli</taxon>
        <taxon>Lactobacillales</taxon>
        <taxon>Lactobacillaceae</taxon>
        <taxon>Lactobacillus</taxon>
    </lineage>
</organism>
<evidence type="ECO:0000313" key="3">
    <source>
        <dbReference type="Proteomes" id="UP001210502"/>
    </source>
</evidence>
<dbReference type="RefSeq" id="WP_271024668.1">
    <property type="nucleotide sequence ID" value="NZ_JAQIEY010000019.1"/>
</dbReference>
<feature type="coiled-coil region" evidence="1">
    <location>
        <begin position="248"/>
        <end position="282"/>
    </location>
</feature>
<protein>
    <submittedName>
        <fullName evidence="2">Uncharacterized protein</fullName>
    </submittedName>
</protein>
<proteinExistence type="predicted"/>
<gene>
    <name evidence="2" type="ORF">PF586_06795</name>
</gene>